<protein>
    <recommendedName>
        <fullName evidence="3">tRNA modification GTPase</fullName>
    </recommendedName>
</protein>
<dbReference type="OrthoDB" id="5876667at2"/>
<dbReference type="GeneID" id="303190791"/>
<name>A0A368LFK5_9VIBR</name>
<proteinExistence type="predicted"/>
<dbReference type="AlphaFoldDB" id="A0A368LFK5"/>
<accession>A0A368LFK5</accession>
<dbReference type="EMBL" id="QPGL01000005">
    <property type="protein sequence ID" value="RCS68369.1"/>
    <property type="molecule type" value="Genomic_DNA"/>
</dbReference>
<dbReference type="PROSITE" id="PS51257">
    <property type="entry name" value="PROKAR_LIPOPROTEIN"/>
    <property type="match status" value="1"/>
</dbReference>
<reference evidence="1 2" key="1">
    <citation type="journal article" date="2017" name="Elife">
        <title>Extensive horizontal gene transfer in cheese-associated bacteria.</title>
        <authorList>
            <person name="Bonham K.S."/>
            <person name="Wolfe B.E."/>
            <person name="Dutton R.J."/>
        </authorList>
    </citation>
    <scope>NUCLEOTIDE SEQUENCE [LARGE SCALE GENOMIC DNA]</scope>
    <source>
        <strain evidence="1 2">JB196</strain>
    </source>
</reference>
<keyword evidence="2" id="KW-1185">Reference proteome</keyword>
<evidence type="ECO:0008006" key="3">
    <source>
        <dbReference type="Google" id="ProtNLM"/>
    </source>
</evidence>
<dbReference type="RefSeq" id="WP_086959299.1">
    <property type="nucleotide sequence ID" value="NZ_AP018680.1"/>
</dbReference>
<evidence type="ECO:0000313" key="2">
    <source>
        <dbReference type="Proteomes" id="UP000252479"/>
    </source>
</evidence>
<evidence type="ECO:0000313" key="1">
    <source>
        <dbReference type="EMBL" id="RCS68369.1"/>
    </source>
</evidence>
<comment type="caution">
    <text evidence="1">The sequence shown here is derived from an EMBL/GenBank/DDBJ whole genome shotgun (WGS) entry which is preliminary data.</text>
</comment>
<organism evidence="1 2">
    <name type="scientific">Vibrio casei</name>
    <dbReference type="NCBI Taxonomy" id="673372"/>
    <lineage>
        <taxon>Bacteria</taxon>
        <taxon>Pseudomonadati</taxon>
        <taxon>Pseudomonadota</taxon>
        <taxon>Gammaproteobacteria</taxon>
        <taxon>Vibrionales</taxon>
        <taxon>Vibrionaceae</taxon>
        <taxon>Vibrio</taxon>
    </lineage>
</organism>
<gene>
    <name evidence="1" type="ORF">CIK83_17865</name>
</gene>
<sequence>MKTILFALAILTMSGCSGLNQTDKQFSSHAESVNVLFLQIPGNTMERANNLVPKDADVKTVHSTPSDMTSVIGILNRLIGIETVSISGNLESE</sequence>
<dbReference type="Proteomes" id="UP000252479">
    <property type="component" value="Unassembled WGS sequence"/>
</dbReference>